<dbReference type="Proteomes" id="UP000761264">
    <property type="component" value="Unassembled WGS sequence"/>
</dbReference>
<sequence length="153" mass="15792">MRFLPIGLALAAGLLLSACSTFGPTGQQSLDPEDRPVGSEASYSPFNWSPPNYAGLTAGRIIYPGADGGAPVVAEWFSGKEAEAAVVSFATPDGNVFSYDASGLKAFEGQLARAQVESDLAARLGELWQNVAPEIKTGLVDAVCLAVTKAPCG</sequence>
<organism evidence="2 3">
    <name type="scientific">Pelagibius litoralis</name>
    <dbReference type="NCBI Taxonomy" id="374515"/>
    <lineage>
        <taxon>Bacteria</taxon>
        <taxon>Pseudomonadati</taxon>
        <taxon>Pseudomonadota</taxon>
        <taxon>Alphaproteobacteria</taxon>
        <taxon>Rhodospirillales</taxon>
        <taxon>Rhodovibrionaceae</taxon>
        <taxon>Pelagibius</taxon>
    </lineage>
</organism>
<dbReference type="RefSeq" id="WP_167231639.1">
    <property type="nucleotide sequence ID" value="NZ_JAAQPH010000042.1"/>
</dbReference>
<keyword evidence="3" id="KW-1185">Reference proteome</keyword>
<feature type="chain" id="PRO_5037983675" evidence="1">
    <location>
        <begin position="24"/>
        <end position="153"/>
    </location>
</feature>
<dbReference type="EMBL" id="JAAQPH010000042">
    <property type="protein sequence ID" value="NIA72368.1"/>
    <property type="molecule type" value="Genomic_DNA"/>
</dbReference>
<accession>A0A967F3K1</accession>
<reference evidence="2" key="1">
    <citation type="submission" date="2020-03" db="EMBL/GenBank/DDBJ databases">
        <title>Genome of Pelagibius litoralis DSM 21314T.</title>
        <authorList>
            <person name="Wang G."/>
        </authorList>
    </citation>
    <scope>NUCLEOTIDE SEQUENCE</scope>
    <source>
        <strain evidence="2">DSM 21314</strain>
    </source>
</reference>
<keyword evidence="1" id="KW-0732">Signal</keyword>
<dbReference type="PROSITE" id="PS51257">
    <property type="entry name" value="PROKAR_LIPOPROTEIN"/>
    <property type="match status" value="1"/>
</dbReference>
<evidence type="ECO:0000313" key="2">
    <source>
        <dbReference type="EMBL" id="NIA72368.1"/>
    </source>
</evidence>
<evidence type="ECO:0000313" key="3">
    <source>
        <dbReference type="Proteomes" id="UP000761264"/>
    </source>
</evidence>
<feature type="signal peptide" evidence="1">
    <location>
        <begin position="1"/>
        <end position="23"/>
    </location>
</feature>
<name>A0A967F3K1_9PROT</name>
<protein>
    <submittedName>
        <fullName evidence="2">Uncharacterized protein</fullName>
    </submittedName>
</protein>
<gene>
    <name evidence="2" type="ORF">HBA54_27650</name>
</gene>
<proteinExistence type="predicted"/>
<dbReference type="AlphaFoldDB" id="A0A967F3K1"/>
<evidence type="ECO:0000256" key="1">
    <source>
        <dbReference type="SAM" id="SignalP"/>
    </source>
</evidence>
<comment type="caution">
    <text evidence="2">The sequence shown here is derived from an EMBL/GenBank/DDBJ whole genome shotgun (WGS) entry which is preliminary data.</text>
</comment>